<dbReference type="PROSITE" id="PS50893">
    <property type="entry name" value="ABC_TRANSPORTER_2"/>
    <property type="match status" value="1"/>
</dbReference>
<keyword evidence="1" id="KW-0813">Transport</keyword>
<dbReference type="PANTHER" id="PTHR42939:SF1">
    <property type="entry name" value="ABC TRANSPORTER ATP-BINDING PROTEIN ALBC-RELATED"/>
    <property type="match status" value="1"/>
</dbReference>
<proteinExistence type="predicted"/>
<protein>
    <submittedName>
        <fullName evidence="5">ABC transporter ATP-binding protein</fullName>
    </submittedName>
</protein>
<accession>A0A7D5Y6R6</accession>
<dbReference type="PANTHER" id="PTHR42939">
    <property type="entry name" value="ABC TRANSPORTER ATP-BINDING PROTEIN ALBC-RELATED"/>
    <property type="match status" value="1"/>
</dbReference>
<name>A0A7D5Y6R6_9ACTN</name>
<evidence type="ECO:0000256" key="1">
    <source>
        <dbReference type="ARBA" id="ARBA00022448"/>
    </source>
</evidence>
<reference evidence="5" key="1">
    <citation type="submission" date="2020-08" db="EMBL/GenBank/DDBJ databases">
        <title>A bifunctional nitrone conjugated secondary metabolite targeting the ribosome.</title>
        <authorList>
            <person name="Limbrick E.M."/>
            <person name="Graf M."/>
            <person name="Derewacz D.K."/>
            <person name="Nguyen F."/>
            <person name="Spraggins J.M."/>
            <person name="Wieland M."/>
            <person name="Ynigez-Gutierrez A.E."/>
            <person name="Reisman B.J."/>
            <person name="Zinshteyn B."/>
            <person name="McCulloch K."/>
            <person name="Iverson T.M."/>
            <person name="Green R."/>
            <person name="Wilson D.N."/>
            <person name="Bachmann B.O."/>
        </authorList>
    </citation>
    <scope>NUCLEOTIDE SEQUENCE</scope>
    <source>
        <strain evidence="5">Africana</strain>
    </source>
</reference>
<keyword evidence="3 5" id="KW-0067">ATP-binding</keyword>
<feature type="domain" description="ABC transporter" evidence="4">
    <location>
        <begin position="8"/>
        <end position="234"/>
    </location>
</feature>
<dbReference type="GO" id="GO:0016887">
    <property type="term" value="F:ATP hydrolysis activity"/>
    <property type="evidence" value="ECO:0007669"/>
    <property type="project" value="InterPro"/>
</dbReference>
<dbReference type="Pfam" id="PF00005">
    <property type="entry name" value="ABC_tran"/>
    <property type="match status" value="1"/>
</dbReference>
<dbReference type="InterPro" id="IPR027417">
    <property type="entry name" value="P-loop_NTPase"/>
</dbReference>
<gene>
    <name evidence="5" type="ORF">HZU44_05715</name>
</gene>
<dbReference type="Gene3D" id="3.40.50.300">
    <property type="entry name" value="P-loop containing nucleotide triphosphate hydrolases"/>
    <property type="match status" value="1"/>
</dbReference>
<dbReference type="EMBL" id="CP058905">
    <property type="protein sequence ID" value="QLJ99612.1"/>
    <property type="molecule type" value="Genomic_DNA"/>
</dbReference>
<dbReference type="InterPro" id="IPR003593">
    <property type="entry name" value="AAA+_ATPase"/>
</dbReference>
<sequence>MTATDIALTAEGLSKRYRRTWALRDCTLEVPAGRVIALIGPNGAGKSTLLRLSAGLLAPTAGTVRVLGEDPTANTPQVLARIGFLAQDHPLFKHFTVAELIRFGRSCNRRFDRHLVETRMAELGIPLDRRAGALSGGQQAQVALALALAKHPALLLLDEPMAALDPVARLEFLQVLMGAVAVDGVTVLFSSHAVPELERVCDHLVVLNGSRVALTGDIETLLAEHRLLVGPRVSAEPESSATIVSATHSDRHTTLLVRDGGGPTAPGWQANPVGLEELVLAYLRRTPAPTAEAVAA</sequence>
<organism evidence="5">
    <name type="scientific">Micromonospora carbonacea</name>
    <dbReference type="NCBI Taxonomy" id="47853"/>
    <lineage>
        <taxon>Bacteria</taxon>
        <taxon>Bacillati</taxon>
        <taxon>Actinomycetota</taxon>
        <taxon>Actinomycetes</taxon>
        <taxon>Micromonosporales</taxon>
        <taxon>Micromonosporaceae</taxon>
        <taxon>Micromonospora</taxon>
    </lineage>
</organism>
<dbReference type="InterPro" id="IPR003439">
    <property type="entry name" value="ABC_transporter-like_ATP-bd"/>
</dbReference>
<evidence type="ECO:0000259" key="4">
    <source>
        <dbReference type="PROSITE" id="PS50893"/>
    </source>
</evidence>
<dbReference type="CDD" id="cd03230">
    <property type="entry name" value="ABC_DR_subfamily_A"/>
    <property type="match status" value="1"/>
</dbReference>
<evidence type="ECO:0000313" key="5">
    <source>
        <dbReference type="EMBL" id="QLJ99612.1"/>
    </source>
</evidence>
<dbReference type="SMART" id="SM00382">
    <property type="entry name" value="AAA"/>
    <property type="match status" value="1"/>
</dbReference>
<evidence type="ECO:0000256" key="3">
    <source>
        <dbReference type="ARBA" id="ARBA00022840"/>
    </source>
</evidence>
<dbReference type="InterPro" id="IPR051782">
    <property type="entry name" value="ABC_Transporter_VariousFunc"/>
</dbReference>
<dbReference type="GO" id="GO:0005524">
    <property type="term" value="F:ATP binding"/>
    <property type="evidence" value="ECO:0007669"/>
    <property type="project" value="UniProtKB-KW"/>
</dbReference>
<dbReference type="SUPFAM" id="SSF52540">
    <property type="entry name" value="P-loop containing nucleoside triphosphate hydrolases"/>
    <property type="match status" value="1"/>
</dbReference>
<dbReference type="AlphaFoldDB" id="A0A7D5Y6R6"/>
<keyword evidence="2" id="KW-0547">Nucleotide-binding</keyword>
<evidence type="ECO:0000256" key="2">
    <source>
        <dbReference type="ARBA" id="ARBA00022741"/>
    </source>
</evidence>